<evidence type="ECO:0000256" key="1">
    <source>
        <dbReference type="ARBA" id="ARBA00006739"/>
    </source>
</evidence>
<dbReference type="EMBL" id="AP024355">
    <property type="protein sequence ID" value="BCR05523.1"/>
    <property type="molecule type" value="Genomic_DNA"/>
</dbReference>
<organism evidence="5 6">
    <name type="scientific">Desulfuromonas versatilis</name>
    <dbReference type="NCBI Taxonomy" id="2802975"/>
    <lineage>
        <taxon>Bacteria</taxon>
        <taxon>Pseudomonadati</taxon>
        <taxon>Thermodesulfobacteriota</taxon>
        <taxon>Desulfuromonadia</taxon>
        <taxon>Desulfuromonadales</taxon>
        <taxon>Desulfuromonadaceae</taxon>
        <taxon>Desulfuromonas</taxon>
    </lineage>
</organism>
<keyword evidence="3 5" id="KW-0808">Transferase</keyword>
<dbReference type="InterPro" id="IPR001173">
    <property type="entry name" value="Glyco_trans_2-like"/>
</dbReference>
<feature type="domain" description="Glycosyltransferase 2-like" evidence="4">
    <location>
        <begin position="5"/>
        <end position="168"/>
    </location>
</feature>
<name>A0ABM8HUB8_9BACT</name>
<dbReference type="RefSeq" id="WP_221248943.1">
    <property type="nucleotide sequence ID" value="NZ_AP024355.1"/>
</dbReference>
<evidence type="ECO:0000256" key="3">
    <source>
        <dbReference type="ARBA" id="ARBA00022679"/>
    </source>
</evidence>
<dbReference type="PANTHER" id="PTHR43685">
    <property type="entry name" value="GLYCOSYLTRANSFERASE"/>
    <property type="match status" value="1"/>
</dbReference>
<gene>
    <name evidence="5" type="ORF">DESUT3_25920</name>
</gene>
<dbReference type="Pfam" id="PF00535">
    <property type="entry name" value="Glycos_transf_2"/>
    <property type="match status" value="1"/>
</dbReference>
<dbReference type="GO" id="GO:0016740">
    <property type="term" value="F:transferase activity"/>
    <property type="evidence" value="ECO:0007669"/>
    <property type="project" value="UniProtKB-KW"/>
</dbReference>
<evidence type="ECO:0000259" key="4">
    <source>
        <dbReference type="Pfam" id="PF00535"/>
    </source>
</evidence>
<evidence type="ECO:0000313" key="5">
    <source>
        <dbReference type="EMBL" id="BCR05523.1"/>
    </source>
</evidence>
<proteinExistence type="inferred from homology"/>
<dbReference type="PANTHER" id="PTHR43685:SF5">
    <property type="entry name" value="GLYCOSYLTRANSFERASE EPSE-RELATED"/>
    <property type="match status" value="1"/>
</dbReference>
<evidence type="ECO:0000256" key="2">
    <source>
        <dbReference type="ARBA" id="ARBA00022676"/>
    </source>
</evidence>
<keyword evidence="2" id="KW-0328">Glycosyltransferase</keyword>
<dbReference type="InterPro" id="IPR029044">
    <property type="entry name" value="Nucleotide-diphossugar_trans"/>
</dbReference>
<dbReference type="Gene3D" id="3.90.550.10">
    <property type="entry name" value="Spore Coat Polysaccharide Biosynthesis Protein SpsA, Chain A"/>
    <property type="match status" value="1"/>
</dbReference>
<keyword evidence="6" id="KW-1185">Reference proteome</keyword>
<dbReference type="InterPro" id="IPR050834">
    <property type="entry name" value="Glycosyltransf_2"/>
</dbReference>
<protein>
    <submittedName>
        <fullName evidence="5">Glycosyl transferase</fullName>
    </submittedName>
</protein>
<sequence>MPRISVLLPVRDEERLLPAALASLQRQSLKDWELVAVDDGSRDSTPRILQRAARLDPRIRVLRRPAEGLVPALNAGLAACGSALVARMDGDDISHPQRLQKQVELLEERPEIDLVACGVRHFPRPLLPPGMRAYEAWQNSLREEAEIRRDLFVESPFAHPAVAFRRDRVLALGGYRQMGWAEDYDLWLRLAADGARFAKNPETLLFWRDRPQRLTRISPHCSAEAFRACKLHHLRRGFLRGASEVTLWGAGSEGKAWRRTLATAGIAVRRWIDIAPGRIGQRIHGAPVVHPGQVAPDQGKILITVGTRGARNEVRKRATDVKLSECVDFLCVT</sequence>
<accession>A0ABM8HUB8</accession>
<reference evidence="5 6" key="2">
    <citation type="journal article" date="2021" name="Int. J. Syst. Evol. Microbiol.">
        <title>Isolation and Polyphasic Characterization of Desulfuromonas versatilis sp. Nov., an Electrogenic Bacteria Capable of Versatile Metabolism Isolated from a Graphene Oxide-Reducing Enrichment Culture.</title>
        <authorList>
            <person name="Xie L."/>
            <person name="Yoshida N."/>
            <person name="Ishii S."/>
            <person name="Meng L."/>
        </authorList>
    </citation>
    <scope>NUCLEOTIDE SEQUENCE [LARGE SCALE GENOMIC DNA]</scope>
    <source>
        <strain evidence="5 6">NIT-T3</strain>
    </source>
</reference>
<dbReference type="Proteomes" id="UP001319827">
    <property type="component" value="Chromosome"/>
</dbReference>
<reference evidence="5 6" key="1">
    <citation type="journal article" date="2016" name="C (Basel)">
        <title>Selective Growth of and Electricity Production by Marine Exoelectrogenic Bacteria in Self-Aggregated Hydrogel of Microbially Reduced Graphene Oxide.</title>
        <authorList>
            <person name="Yoshida N."/>
            <person name="Goto Y."/>
            <person name="Miyata Y."/>
        </authorList>
    </citation>
    <scope>NUCLEOTIDE SEQUENCE [LARGE SCALE GENOMIC DNA]</scope>
    <source>
        <strain evidence="5 6">NIT-T3</strain>
    </source>
</reference>
<dbReference type="SUPFAM" id="SSF53448">
    <property type="entry name" value="Nucleotide-diphospho-sugar transferases"/>
    <property type="match status" value="1"/>
</dbReference>
<evidence type="ECO:0000313" key="6">
    <source>
        <dbReference type="Proteomes" id="UP001319827"/>
    </source>
</evidence>
<comment type="similarity">
    <text evidence="1">Belongs to the glycosyltransferase 2 family.</text>
</comment>